<evidence type="ECO:0000259" key="10">
    <source>
        <dbReference type="Pfam" id="PF12704"/>
    </source>
</evidence>
<proteinExistence type="inferred from homology"/>
<dbReference type="PANTHER" id="PTHR30489">
    <property type="entry name" value="LIPOPROTEIN-RELEASING SYSTEM TRANSMEMBRANE PROTEIN LOLE"/>
    <property type="match status" value="1"/>
</dbReference>
<dbReference type="InterPro" id="IPR025857">
    <property type="entry name" value="MacB_PCD"/>
</dbReference>
<protein>
    <submittedName>
        <fullName evidence="11">Lipoprotein-releasing system transmembrane protein LolC</fullName>
    </submittedName>
</protein>
<dbReference type="GO" id="GO:0098797">
    <property type="term" value="C:plasma membrane protein complex"/>
    <property type="evidence" value="ECO:0007669"/>
    <property type="project" value="TreeGrafter"/>
</dbReference>
<dbReference type="InterPro" id="IPR003838">
    <property type="entry name" value="ABC3_permease_C"/>
</dbReference>
<evidence type="ECO:0000256" key="7">
    <source>
        <dbReference type="ARBA" id="ARBA00023136"/>
    </source>
</evidence>
<dbReference type="Proteomes" id="UP000064007">
    <property type="component" value="Chromosome 1"/>
</dbReference>
<evidence type="ECO:0000256" key="2">
    <source>
        <dbReference type="ARBA" id="ARBA00005236"/>
    </source>
</evidence>
<gene>
    <name evidence="11" type="primary">lolC</name>
    <name evidence="11" type="ORF">BN1208_0394</name>
</gene>
<evidence type="ECO:0000256" key="6">
    <source>
        <dbReference type="ARBA" id="ARBA00022989"/>
    </source>
</evidence>
<dbReference type="GO" id="GO:0042953">
    <property type="term" value="P:lipoprotein transport"/>
    <property type="evidence" value="ECO:0007669"/>
    <property type="project" value="InterPro"/>
</dbReference>
<keyword evidence="3" id="KW-0813">Transport</keyword>
<feature type="domain" description="MacB-like periplasmic core" evidence="10">
    <location>
        <begin position="41"/>
        <end position="255"/>
    </location>
</feature>
<dbReference type="Pfam" id="PF12704">
    <property type="entry name" value="MacB_PCD"/>
    <property type="match status" value="1"/>
</dbReference>
<dbReference type="STRING" id="1581557.BN1208_0394"/>
<keyword evidence="4" id="KW-1003">Cell membrane</keyword>
<organism evidence="11 12">
    <name type="scientific">Candidatus Methylopumilus planktonicus</name>
    <dbReference type="NCBI Taxonomy" id="1581557"/>
    <lineage>
        <taxon>Bacteria</taxon>
        <taxon>Pseudomonadati</taxon>
        <taxon>Pseudomonadota</taxon>
        <taxon>Betaproteobacteria</taxon>
        <taxon>Nitrosomonadales</taxon>
        <taxon>Methylophilaceae</taxon>
        <taxon>Candidatus Methylopumilus</taxon>
    </lineage>
</organism>
<dbReference type="PANTHER" id="PTHR30489:SF0">
    <property type="entry name" value="LIPOPROTEIN-RELEASING SYSTEM TRANSMEMBRANE PROTEIN LOLE"/>
    <property type="match status" value="1"/>
</dbReference>
<feature type="transmembrane region" description="Helical" evidence="8">
    <location>
        <begin position="36"/>
        <end position="62"/>
    </location>
</feature>
<dbReference type="NCBIfam" id="TIGR02212">
    <property type="entry name" value="lolCE"/>
    <property type="match status" value="1"/>
</dbReference>
<sequence>MYIPDKIKQMSLLNKYLPFEVWIAYRYIKFKQKNSFISFISMTSMVGIALGVSALIIILSVMNGFQDELRTRILGVASHIEITSSNNTLTHWEDLVKKLHESPDVVGSAPYVDGQGMLVSEFGSQGIMLRGISSELEGNVDNLEKKVKVGKLSDLKPNTFNLILGIDAAKQLGIVVGDKVNILIPQGSYTPAGTFPRMRQFNVAGIFEIGMYEYDSGMALMNIEDAQKFFQMNNTISGVRVKTDDLFLAPLVAKRLSESLSESGVFYVSDWTKKHANFFAAVQMEKRVMFIILMLIIAVAAFNIVSTLVMAVTDKRSDIAILKTYGAKPKSILYIFIIQGSLIGLIGTISGVFLGTVVALNIHSIVPFIEHLFNVQFLSKDIYYISEVPSKLLYSDVSAIAFISILLSIVATIYPSIKASNTSPAEALKHD</sequence>
<dbReference type="HOGENOM" id="CLU_000604_8_1_4"/>
<evidence type="ECO:0000256" key="4">
    <source>
        <dbReference type="ARBA" id="ARBA00022475"/>
    </source>
</evidence>
<feature type="transmembrane region" description="Helical" evidence="8">
    <location>
        <begin position="392"/>
        <end position="414"/>
    </location>
</feature>
<evidence type="ECO:0000256" key="8">
    <source>
        <dbReference type="SAM" id="Phobius"/>
    </source>
</evidence>
<feature type="transmembrane region" description="Helical" evidence="8">
    <location>
        <begin position="333"/>
        <end position="362"/>
    </location>
</feature>
<dbReference type="InterPro" id="IPR051447">
    <property type="entry name" value="Lipoprotein-release_system"/>
</dbReference>
<comment type="similarity">
    <text evidence="2">Belongs to the ABC-4 integral membrane protein family. LolC/E subfamily.</text>
</comment>
<evidence type="ECO:0000256" key="3">
    <source>
        <dbReference type="ARBA" id="ARBA00022448"/>
    </source>
</evidence>
<keyword evidence="5 8" id="KW-0812">Transmembrane</keyword>
<dbReference type="Pfam" id="PF02687">
    <property type="entry name" value="FtsX"/>
    <property type="match status" value="1"/>
</dbReference>
<name>A0A0D6EVJ1_9PROT</name>
<dbReference type="AlphaFoldDB" id="A0A0D6EVJ1"/>
<keyword evidence="7 8" id="KW-0472">Membrane</keyword>
<feature type="domain" description="ABC3 transporter permease C-terminal" evidence="9">
    <location>
        <begin position="291"/>
        <end position="424"/>
    </location>
</feature>
<evidence type="ECO:0000313" key="11">
    <source>
        <dbReference type="EMBL" id="CEZ19288.1"/>
    </source>
</evidence>
<keyword evidence="11" id="KW-0449">Lipoprotein</keyword>
<accession>A0A0D6EVJ1</accession>
<reference evidence="12" key="1">
    <citation type="submission" date="2014-12" db="EMBL/GenBank/DDBJ databases">
        <authorList>
            <person name="Salcher M.M."/>
        </authorList>
    </citation>
    <scope>NUCLEOTIDE SEQUENCE [LARGE SCALE GENOMIC DNA]</scope>
    <source>
        <strain evidence="12">MMS-10A-171</strain>
    </source>
</reference>
<keyword evidence="12" id="KW-1185">Reference proteome</keyword>
<evidence type="ECO:0000313" key="12">
    <source>
        <dbReference type="Proteomes" id="UP000064007"/>
    </source>
</evidence>
<keyword evidence="6 8" id="KW-1133">Transmembrane helix</keyword>
<evidence type="ECO:0000256" key="1">
    <source>
        <dbReference type="ARBA" id="ARBA00004651"/>
    </source>
</evidence>
<dbReference type="KEGG" id="mbat:BN1208_0394"/>
<comment type="subcellular location">
    <subcellularLocation>
        <location evidence="1">Cell membrane</location>
        <topology evidence="1">Multi-pass membrane protein</topology>
    </subcellularLocation>
</comment>
<dbReference type="InterPro" id="IPR011925">
    <property type="entry name" value="LolCE_TM"/>
</dbReference>
<evidence type="ECO:0000256" key="5">
    <source>
        <dbReference type="ARBA" id="ARBA00022692"/>
    </source>
</evidence>
<feature type="transmembrane region" description="Helical" evidence="8">
    <location>
        <begin position="288"/>
        <end position="312"/>
    </location>
</feature>
<dbReference type="GO" id="GO:0044874">
    <property type="term" value="P:lipoprotein localization to outer membrane"/>
    <property type="evidence" value="ECO:0007669"/>
    <property type="project" value="TreeGrafter"/>
</dbReference>
<dbReference type="EMBL" id="LN827929">
    <property type="protein sequence ID" value="CEZ19288.1"/>
    <property type="molecule type" value="Genomic_DNA"/>
</dbReference>
<evidence type="ECO:0000259" key="9">
    <source>
        <dbReference type="Pfam" id="PF02687"/>
    </source>
</evidence>